<evidence type="ECO:0000313" key="3">
    <source>
        <dbReference type="EMBL" id="CCP25046.1"/>
    </source>
</evidence>
<dbReference type="GO" id="GO:1904680">
    <property type="term" value="F:peptide transmembrane transporter activity"/>
    <property type="evidence" value="ECO:0007669"/>
    <property type="project" value="TreeGrafter"/>
</dbReference>
<gene>
    <name evidence="3" type="ordered locus">TEPIRE1_0368</name>
</gene>
<dbReference type="InterPro" id="IPR030678">
    <property type="entry name" value="Peptide/Ni-bd"/>
</dbReference>
<keyword evidence="1" id="KW-0732">Signal</keyword>
<dbReference type="Gene3D" id="3.40.190.10">
    <property type="entry name" value="Periplasmic binding protein-like II"/>
    <property type="match status" value="1"/>
</dbReference>
<proteinExistence type="predicted"/>
<dbReference type="GO" id="GO:0043190">
    <property type="term" value="C:ATP-binding cassette (ABC) transporter complex"/>
    <property type="evidence" value="ECO:0007669"/>
    <property type="project" value="InterPro"/>
</dbReference>
<dbReference type="InterPro" id="IPR039424">
    <property type="entry name" value="SBP_5"/>
</dbReference>
<keyword evidence="4" id="KW-1185">Reference proteome</keyword>
<dbReference type="CDD" id="cd08520">
    <property type="entry name" value="PBP2_NikA_DppA_OppA_like_21"/>
    <property type="match status" value="1"/>
</dbReference>
<accession>L0RW10</accession>
<organism evidence="3 4">
    <name type="scientific">Tepidanaerobacter acetatoxydans (strain DSM 21804 / JCM 16047 / Re1)</name>
    <dbReference type="NCBI Taxonomy" id="1209989"/>
    <lineage>
        <taxon>Bacteria</taxon>
        <taxon>Bacillati</taxon>
        <taxon>Bacillota</taxon>
        <taxon>Clostridia</taxon>
        <taxon>Thermosediminibacterales</taxon>
        <taxon>Tepidanaerobacteraceae</taxon>
        <taxon>Tepidanaerobacter</taxon>
    </lineage>
</organism>
<dbReference type="PANTHER" id="PTHR30290:SF64">
    <property type="entry name" value="ABC TRANSPORTER PERIPLASMIC BINDING PROTEIN"/>
    <property type="match status" value="1"/>
</dbReference>
<dbReference type="Gene3D" id="3.10.105.10">
    <property type="entry name" value="Dipeptide-binding Protein, Domain 3"/>
    <property type="match status" value="1"/>
</dbReference>
<protein>
    <submittedName>
        <fullName evidence="3">ABC-type transporter, periplasmic subunit</fullName>
    </submittedName>
</protein>
<dbReference type="PATRIC" id="fig|1209989.3.peg.386"/>
<dbReference type="AlphaFoldDB" id="L0RW10"/>
<dbReference type="HOGENOM" id="CLU_017028_8_4_9"/>
<dbReference type="SUPFAM" id="SSF53850">
    <property type="entry name" value="Periplasmic binding protein-like II"/>
    <property type="match status" value="1"/>
</dbReference>
<sequence>MKVDLDNLDEKTKHLSRRFNMKKSKTSKLFAACVLTIVIFGMAGCGTKTTEKSLGGTGEQSAPLVICLEGGDWGFPSPFAHYSRGPGASKMRLIYDSLLEKGEEGLIPWLAREWTISPDGREYTFVLNSKVKWHDGKMLTVQDVKFSFEYFMKHPPVSDSLFIDGKPFIEKIEVIDESQVKIVVKEPNATVLDRLGIVRIIPEHIWKDIDDPKKVMDLDKLVGCGPYILTDYSQEQGKYRFQAFKDYWGRKPRVDVIEFIPVSDPVLAFENGEIDLLDVPPDIIDRYENNKEFKILKSPAFWGYKLLFNMEKKPELADINVRKAIAHAVDVDELIEKVARGAAVSASSGYLPIDHIWYNPDVTRYDFDIEKAKELLNNKLLNLVLLISDSQQEARIAELLKINFAKAGINIDVRAVDMKTRDNCVKNCDYELAIIGHGGWGRDADCLREAYAATVARDAGPASNVICGYSNPKISQLCKKQLIELDEQKRKSMIMELQKLISDEIPMLPLYNTIDYTVFKPEKYDGWVHVFDHHAVTHNKLSYLEQDKK</sequence>
<reference evidence="4" key="1">
    <citation type="journal article" date="2013" name="Genome Announc.">
        <title>First genome sequence of a syntrophic acetate-oxidizing bacterium, Tepidanaerobacter acetatoxydans strain Re1.</title>
        <authorList>
            <person name="Manzoor S."/>
            <person name="Bongcam-Rudloff E."/>
            <person name="Schnurer A."/>
            <person name="Muller B."/>
        </authorList>
    </citation>
    <scope>NUCLEOTIDE SEQUENCE [LARGE SCALE GENOMIC DNA]</scope>
    <source>
        <strain evidence="4">Re1</strain>
    </source>
</reference>
<dbReference type="KEGG" id="tae:TepiRe1_0368"/>
<dbReference type="PIRSF" id="PIRSF002741">
    <property type="entry name" value="MppA"/>
    <property type="match status" value="1"/>
</dbReference>
<dbReference type="Proteomes" id="UP000010802">
    <property type="component" value="Chromosome"/>
</dbReference>
<dbReference type="InterPro" id="IPR000914">
    <property type="entry name" value="SBP_5_dom"/>
</dbReference>
<dbReference type="GO" id="GO:0042884">
    <property type="term" value="P:microcin transport"/>
    <property type="evidence" value="ECO:0007669"/>
    <property type="project" value="TreeGrafter"/>
</dbReference>
<dbReference type="eggNOG" id="COG0747">
    <property type="taxonomic scope" value="Bacteria"/>
</dbReference>
<dbReference type="PANTHER" id="PTHR30290">
    <property type="entry name" value="PERIPLASMIC BINDING COMPONENT OF ABC TRANSPORTER"/>
    <property type="match status" value="1"/>
</dbReference>
<dbReference type="GO" id="GO:0015833">
    <property type="term" value="P:peptide transport"/>
    <property type="evidence" value="ECO:0007669"/>
    <property type="project" value="TreeGrafter"/>
</dbReference>
<dbReference type="Gene3D" id="3.90.76.10">
    <property type="entry name" value="Dipeptide-binding Protein, Domain 1"/>
    <property type="match status" value="1"/>
</dbReference>
<dbReference type="Pfam" id="PF00496">
    <property type="entry name" value="SBP_bac_5"/>
    <property type="match status" value="1"/>
</dbReference>
<evidence type="ECO:0000256" key="1">
    <source>
        <dbReference type="ARBA" id="ARBA00022729"/>
    </source>
</evidence>
<evidence type="ECO:0000313" key="4">
    <source>
        <dbReference type="Proteomes" id="UP000010802"/>
    </source>
</evidence>
<evidence type="ECO:0000259" key="2">
    <source>
        <dbReference type="Pfam" id="PF00496"/>
    </source>
</evidence>
<name>L0RW10_TEPAE</name>
<dbReference type="STRING" id="1209989.TepRe1_0331"/>
<dbReference type="GO" id="GO:0030288">
    <property type="term" value="C:outer membrane-bounded periplasmic space"/>
    <property type="evidence" value="ECO:0007669"/>
    <property type="project" value="TreeGrafter"/>
</dbReference>
<dbReference type="EMBL" id="HF563609">
    <property type="protein sequence ID" value="CCP25046.1"/>
    <property type="molecule type" value="Genomic_DNA"/>
</dbReference>
<feature type="domain" description="Solute-binding protein family 5" evidence="2">
    <location>
        <begin position="106"/>
        <end position="445"/>
    </location>
</feature>